<protein>
    <submittedName>
        <fullName evidence="1">Uncharacterized protein</fullName>
    </submittedName>
</protein>
<dbReference type="HOGENOM" id="CLU_076938_0_0_1"/>
<dbReference type="KEGG" id="mlr:MELLADRAFT_84531"/>
<dbReference type="AlphaFoldDB" id="F4SCC7"/>
<dbReference type="PANTHER" id="PTHR33205:SF1">
    <property type="entry name" value="TRANSMEMBRANE PROTEIN"/>
    <property type="match status" value="1"/>
</dbReference>
<dbReference type="InParanoid" id="F4SCC7"/>
<dbReference type="eggNOG" id="ENOG502S6X3">
    <property type="taxonomic scope" value="Eukaryota"/>
</dbReference>
<name>F4SCC7_MELLP</name>
<dbReference type="Proteomes" id="UP000001072">
    <property type="component" value="Unassembled WGS sequence"/>
</dbReference>
<dbReference type="EMBL" id="GL883205">
    <property type="protein sequence ID" value="EGF97700.1"/>
    <property type="molecule type" value="Genomic_DNA"/>
</dbReference>
<organism evidence="2">
    <name type="scientific">Melampsora larici-populina (strain 98AG31 / pathotype 3-4-7)</name>
    <name type="common">Poplar leaf rust fungus</name>
    <dbReference type="NCBI Taxonomy" id="747676"/>
    <lineage>
        <taxon>Eukaryota</taxon>
        <taxon>Fungi</taxon>
        <taxon>Dikarya</taxon>
        <taxon>Basidiomycota</taxon>
        <taxon>Pucciniomycotina</taxon>
        <taxon>Pucciniomycetes</taxon>
        <taxon>Pucciniales</taxon>
        <taxon>Melampsoraceae</taxon>
        <taxon>Melampsora</taxon>
    </lineage>
</organism>
<dbReference type="PANTHER" id="PTHR33205">
    <property type="entry name" value="TRANSMEMBRANE PROTEIN"/>
    <property type="match status" value="1"/>
</dbReference>
<proteinExistence type="predicted"/>
<evidence type="ECO:0000313" key="2">
    <source>
        <dbReference type="Proteomes" id="UP000001072"/>
    </source>
</evidence>
<dbReference type="VEuPathDB" id="FungiDB:MELLADRAFT_84531"/>
<keyword evidence="2" id="KW-1185">Reference proteome</keyword>
<gene>
    <name evidence="1" type="ORF">MELLADRAFT_84531</name>
</gene>
<evidence type="ECO:0000313" key="1">
    <source>
        <dbReference type="EMBL" id="EGF97700.1"/>
    </source>
</evidence>
<sequence>MPMSPSSYALPLKICIPDRLTHVQLLLPWNPSPLQSSRIPLEYLLLPPRSALKAAPLNITFIRPLSCYTLLSGFRLPWPPCGCLDELTPFVVSDKCIFRHLNSAFGSSHIASSAYQKWPTKDFYSCTSSIKKQGNFGRNQLLDGSISLSPLYPDSTIDLHTGRCCTLRITSEIHFHYAFGFQHPNTRKHVRLLGPCFKTGRLKLFHQHPYIVSKSQAITQLIKIATFSKPFSDTHRLMLTCLSSEYTPCEADPTNTKLTSNVSLSAISRTVNSIFKVLFIFPSRYLFAIGLSLIFSLRWNLPPTLSCIPKQLDS</sequence>
<reference evidence="2" key="1">
    <citation type="journal article" date="2011" name="Proc. Natl. Acad. Sci. U.S.A.">
        <title>Obligate biotrophy features unraveled by the genomic analysis of rust fungi.</title>
        <authorList>
            <person name="Duplessis S."/>
            <person name="Cuomo C.A."/>
            <person name="Lin Y.-C."/>
            <person name="Aerts A."/>
            <person name="Tisserant E."/>
            <person name="Veneault-Fourrey C."/>
            <person name="Joly D.L."/>
            <person name="Hacquard S."/>
            <person name="Amselem J."/>
            <person name="Cantarel B.L."/>
            <person name="Chiu R."/>
            <person name="Coutinho P.M."/>
            <person name="Feau N."/>
            <person name="Field M."/>
            <person name="Frey P."/>
            <person name="Gelhaye E."/>
            <person name="Goldberg J."/>
            <person name="Grabherr M.G."/>
            <person name="Kodira C.D."/>
            <person name="Kohler A."/>
            <person name="Kuees U."/>
            <person name="Lindquist E.A."/>
            <person name="Lucas S.M."/>
            <person name="Mago R."/>
            <person name="Mauceli E."/>
            <person name="Morin E."/>
            <person name="Murat C."/>
            <person name="Pangilinan J.L."/>
            <person name="Park R."/>
            <person name="Pearson M."/>
            <person name="Quesneville H."/>
            <person name="Rouhier N."/>
            <person name="Sakthikumar S."/>
            <person name="Salamov A.A."/>
            <person name="Schmutz J."/>
            <person name="Selles B."/>
            <person name="Shapiro H."/>
            <person name="Tanguay P."/>
            <person name="Tuskan G.A."/>
            <person name="Henrissat B."/>
            <person name="Van de Peer Y."/>
            <person name="Rouze P."/>
            <person name="Ellis J.G."/>
            <person name="Dodds P.N."/>
            <person name="Schein J.E."/>
            <person name="Zhong S."/>
            <person name="Hamelin R.C."/>
            <person name="Grigoriev I.V."/>
            <person name="Szabo L.J."/>
            <person name="Martin F."/>
        </authorList>
    </citation>
    <scope>NUCLEOTIDE SEQUENCE [LARGE SCALE GENOMIC DNA]</scope>
    <source>
        <strain evidence="2">98AG31 / pathotype 3-4-7</strain>
    </source>
</reference>
<accession>F4SCC7</accession>